<dbReference type="PANTHER" id="PTHR21666">
    <property type="entry name" value="PEPTIDASE-RELATED"/>
    <property type="match status" value="1"/>
</dbReference>
<keyword evidence="7" id="KW-1185">Reference proteome</keyword>
<dbReference type="RefSeq" id="WP_096345911.1">
    <property type="nucleotide sequence ID" value="NZ_CP033116.1"/>
</dbReference>
<protein>
    <submittedName>
        <fullName evidence="4">Peptidase M23</fullName>
    </submittedName>
</protein>
<dbReference type="GO" id="GO:0004222">
    <property type="term" value="F:metalloendopeptidase activity"/>
    <property type="evidence" value="ECO:0007669"/>
    <property type="project" value="TreeGrafter"/>
</dbReference>
<dbReference type="EMBL" id="NWMT01000070">
    <property type="protein sequence ID" value="PCD00089.1"/>
    <property type="molecule type" value="Genomic_DNA"/>
</dbReference>
<dbReference type="FunFam" id="2.70.70.10:FF:000003">
    <property type="entry name" value="Murein hydrolase activator EnvC"/>
    <property type="match status" value="1"/>
</dbReference>
<dbReference type="InterPro" id="IPR050570">
    <property type="entry name" value="Cell_wall_metabolism_enzyme"/>
</dbReference>
<dbReference type="Proteomes" id="UP000344571">
    <property type="component" value="Chromosome"/>
</dbReference>
<dbReference type="InterPro" id="IPR016047">
    <property type="entry name" value="M23ase_b-sheet_dom"/>
</dbReference>
<evidence type="ECO:0000313" key="5">
    <source>
        <dbReference type="EMBL" id="QFY58548.1"/>
    </source>
</evidence>
<dbReference type="Pfam" id="PF01551">
    <property type="entry name" value="Peptidase_M23"/>
    <property type="match status" value="1"/>
</dbReference>
<reference evidence="4 6" key="1">
    <citation type="submission" date="2017-09" db="EMBL/GenBank/DDBJ databases">
        <title>Bacterial and phytoplankton interrelationship in Kongsfjorden, an Arctic fjord.</title>
        <authorList>
            <person name="Sinha R."/>
            <person name="Krishnan K."/>
        </authorList>
    </citation>
    <scope>NUCLEOTIDE SEQUENCE [LARGE SCALE GENOMIC DNA]</scope>
    <source>
        <strain evidence="4 6">58</strain>
    </source>
</reference>
<evidence type="ECO:0000313" key="7">
    <source>
        <dbReference type="Proteomes" id="UP000344571"/>
    </source>
</evidence>
<feature type="domain" description="M23ase beta-sheet core" evidence="3">
    <location>
        <begin position="296"/>
        <end position="389"/>
    </location>
</feature>
<sequence>MQRQRVSKGLCSGRALVLLLVLSSGGMAAGTVAAQEKDSREARAELKQTEEEIARLKALLDDFKQEMSGLESNLKESESEIGRLRRESQKIEQQIKEGETSLLDLHKQAAALQVALSEQEVQVVRQIRAAYMAGQQDYLKMVLNQDDPARVARMMRYYEYVSRARVTEMSRYTDTLEQVRLASASIADQQTALRRDREQLAANQQQLQAEQASRGKLLAGLQSRSRSQSEKLKSAQAERAGLEKLIKSIDEAIVSIPTPAGSLPFAQAKGKLPLPVKGRVQARFGSQRGEDARLKWDGLLIASEQGSNVHAVHGGRVVFADWLRGSGLLLILDHGAGYLSLYGHNQSLLKEVGSWVQPGEVISTVGTSGGLSTSSLYFSIRHQGRALDPAAWCMLSG</sequence>
<feature type="signal peptide" evidence="2">
    <location>
        <begin position="1"/>
        <end position="28"/>
    </location>
</feature>
<gene>
    <name evidence="4" type="ORF">CO192_07035</name>
    <name evidence="5" type="ORF">EAO82_20645</name>
</gene>
<evidence type="ECO:0000256" key="1">
    <source>
        <dbReference type="SAM" id="Coils"/>
    </source>
</evidence>
<dbReference type="SUPFAM" id="SSF51261">
    <property type="entry name" value="Duplicated hybrid motif"/>
    <property type="match status" value="1"/>
</dbReference>
<evidence type="ECO:0000313" key="6">
    <source>
        <dbReference type="Proteomes" id="UP000243750"/>
    </source>
</evidence>
<dbReference type="AlphaFoldDB" id="A0AA91U3H1"/>
<accession>A0AA91U3H1</accession>
<dbReference type="InterPro" id="IPR011055">
    <property type="entry name" value="Dup_hybrid_motif"/>
</dbReference>
<feature type="chain" id="PRO_5041730486" evidence="2">
    <location>
        <begin position="29"/>
        <end position="397"/>
    </location>
</feature>
<organism evidence="4 6">
    <name type="scientific">Halopseudomonas pelagia</name>
    <dbReference type="NCBI Taxonomy" id="553151"/>
    <lineage>
        <taxon>Bacteria</taxon>
        <taxon>Pseudomonadati</taxon>
        <taxon>Pseudomonadota</taxon>
        <taxon>Gammaproteobacteria</taxon>
        <taxon>Pseudomonadales</taxon>
        <taxon>Pseudomonadaceae</taxon>
        <taxon>Halopseudomonas</taxon>
    </lineage>
</organism>
<dbReference type="CDD" id="cd12797">
    <property type="entry name" value="M23_peptidase"/>
    <property type="match status" value="1"/>
</dbReference>
<feature type="coiled-coil region" evidence="1">
    <location>
        <begin position="32"/>
        <end position="101"/>
    </location>
</feature>
<dbReference type="Proteomes" id="UP000243750">
    <property type="component" value="Unassembled WGS sequence"/>
</dbReference>
<proteinExistence type="predicted"/>
<keyword evidence="2" id="KW-0732">Signal</keyword>
<dbReference type="Gene3D" id="6.10.250.3150">
    <property type="match status" value="1"/>
</dbReference>
<name>A0AA91U3H1_9GAMM</name>
<feature type="coiled-coil region" evidence="1">
    <location>
        <begin position="190"/>
        <end position="252"/>
    </location>
</feature>
<reference evidence="5 7" key="2">
    <citation type="submission" date="2018-10" db="EMBL/GenBank/DDBJ databases">
        <title>Complete genome sequence of Pseudomonas pelagia strain Kongs-67.</title>
        <authorList>
            <person name="Sinha R.K."/>
            <person name="Krishnan K."/>
        </authorList>
    </citation>
    <scope>NUCLEOTIDE SEQUENCE [LARGE SCALE GENOMIC DNA]</scope>
    <source>
        <strain evidence="5 7">Kongs-67</strain>
    </source>
</reference>
<evidence type="ECO:0000259" key="3">
    <source>
        <dbReference type="Pfam" id="PF01551"/>
    </source>
</evidence>
<evidence type="ECO:0000313" key="4">
    <source>
        <dbReference type="EMBL" id="PCD00089.1"/>
    </source>
</evidence>
<dbReference type="EMBL" id="CP033116">
    <property type="protein sequence ID" value="QFY58548.1"/>
    <property type="molecule type" value="Genomic_DNA"/>
</dbReference>
<dbReference type="PANTHER" id="PTHR21666:SF270">
    <property type="entry name" value="MUREIN HYDROLASE ACTIVATOR ENVC"/>
    <property type="match status" value="1"/>
</dbReference>
<keyword evidence="1" id="KW-0175">Coiled coil</keyword>
<dbReference type="Gene3D" id="2.70.70.10">
    <property type="entry name" value="Glucose Permease (Domain IIA)"/>
    <property type="match status" value="1"/>
</dbReference>
<evidence type="ECO:0000256" key="2">
    <source>
        <dbReference type="SAM" id="SignalP"/>
    </source>
</evidence>